<dbReference type="Gene3D" id="3.40.50.10540">
    <property type="entry name" value="Crotonobetainyl-coa:carnitine coa-transferase, domain 1"/>
    <property type="match status" value="2"/>
</dbReference>
<dbReference type="Proteomes" id="UP001059934">
    <property type="component" value="Chromosome"/>
</dbReference>
<organism evidence="1 2">
    <name type="scientific">SAR92 clade bacterium H455</name>
    <dbReference type="NCBI Taxonomy" id="2974818"/>
    <lineage>
        <taxon>Bacteria</taxon>
        <taxon>Pseudomonadati</taxon>
        <taxon>Pseudomonadota</taxon>
        <taxon>Gammaproteobacteria</taxon>
        <taxon>Cellvibrionales</taxon>
        <taxon>Porticoccaceae</taxon>
        <taxon>SAR92 clade</taxon>
    </lineage>
</organism>
<accession>A0ABY5TQX7</accession>
<dbReference type="PANTHER" id="PTHR48228">
    <property type="entry name" value="SUCCINYL-COA--D-CITRAMALATE COA-TRANSFERASE"/>
    <property type="match status" value="1"/>
</dbReference>
<dbReference type="InterPro" id="IPR003673">
    <property type="entry name" value="CoA-Trfase_fam_III"/>
</dbReference>
<dbReference type="InterPro" id="IPR050509">
    <property type="entry name" value="CoA-transferase_III"/>
</dbReference>
<protein>
    <submittedName>
        <fullName evidence="1">CoA transferase</fullName>
    </submittedName>
</protein>
<dbReference type="InterPro" id="IPR044855">
    <property type="entry name" value="CoA-Trfase_III_dom3_sf"/>
</dbReference>
<evidence type="ECO:0000313" key="2">
    <source>
        <dbReference type="Proteomes" id="UP001059934"/>
    </source>
</evidence>
<dbReference type="EMBL" id="CP103416">
    <property type="protein sequence ID" value="UVW36234.1"/>
    <property type="molecule type" value="Genomic_DNA"/>
</dbReference>
<dbReference type="Gene3D" id="3.30.1540.10">
    <property type="entry name" value="formyl-coa transferase, domain 3"/>
    <property type="match status" value="1"/>
</dbReference>
<evidence type="ECO:0000313" key="1">
    <source>
        <dbReference type="EMBL" id="UVW36234.1"/>
    </source>
</evidence>
<proteinExistence type="predicted"/>
<dbReference type="SUPFAM" id="SSF89796">
    <property type="entry name" value="CoA-transferase family III (CaiB/BaiF)"/>
    <property type="match status" value="1"/>
</dbReference>
<dbReference type="PANTHER" id="PTHR48228:SF5">
    <property type="entry name" value="ALPHA-METHYLACYL-COA RACEMASE"/>
    <property type="match status" value="1"/>
</dbReference>
<dbReference type="InterPro" id="IPR023606">
    <property type="entry name" value="CoA-Trfase_III_dom_1_sf"/>
</dbReference>
<reference evidence="1" key="1">
    <citation type="submission" date="2022-08" db="EMBL/GenBank/DDBJ databases">
        <title>Catabolic pathway analysis in culturable SAR92 clade bacteria reveals their overlooked roles in DMSP degradation in coastal seas.</title>
        <authorList>
            <person name="He X."/>
            <person name="Zhang X."/>
            <person name="Zhang Y."/>
        </authorList>
    </citation>
    <scope>NUCLEOTIDE SEQUENCE</scope>
    <source>
        <strain evidence="1">H455</strain>
    </source>
</reference>
<name>A0ABY5TQX7_9GAMM</name>
<keyword evidence="2" id="KW-1185">Reference proteome</keyword>
<keyword evidence="1" id="KW-0808">Transferase</keyword>
<dbReference type="GO" id="GO:0016740">
    <property type="term" value="F:transferase activity"/>
    <property type="evidence" value="ECO:0007669"/>
    <property type="project" value="UniProtKB-KW"/>
</dbReference>
<dbReference type="Pfam" id="PF02515">
    <property type="entry name" value="CoA_transf_3"/>
    <property type="match status" value="1"/>
</dbReference>
<sequence>MRALENLKILDFTTLVPGPFATMMLADMGADVLRVESPTRPDMLRSMPPFADGQSTAHGTLNRNKRSLALDLKNPEALEIAKRLVQDYDIVIEQFRPGVMQRLGLGYEQLREINPKLIYCSVTGYGQTGPYRDRAGHDNNYLSISGLNGYSGRKADRTPIMGMPVADIAGGSLHAVIGILAAVNQRHISGEGQQIDISMTDAMFSLNALFGSAYLSAGVEPTSGSMSLNGGSFYDYYQTSDNRYLSIGSLEPQFFQVLCETLGDTELITLGNQQDSAAQQALRAKLDTIIATKTLAQWQEIFKHKEACVEPVLTFAEACEFQDAAQREMIVDVKTPNGGSQRQVGSALKLSKSAPEYGIAGGAIGQHSAEILAELGLDTDTIAALQSSGAVA</sequence>
<gene>
    <name evidence="1" type="ORF">NYF23_06415</name>
</gene>